<dbReference type="InterPro" id="IPR053137">
    <property type="entry name" value="NLR-like"/>
</dbReference>
<protein>
    <recommendedName>
        <fullName evidence="3">TIR domain-containing protein</fullName>
    </recommendedName>
</protein>
<sequence length="1017" mass="111771">MSAHPSTPESITIAYAAEDAVWALWLQQIGTDAGLDVHTRRVRTGAALPDPIAGQTMVLVVSGSFMRTARLSPQDWARYATGPGSVLAVIVATAPVPDTAGAISAVDLRLLPDASQAKSKVLRMLGRDSSLGTAPLRLLQATRMRVRYPSQQMFVDYQSKTMPQYQPEWFYGRDTELDAIRDQLDTSGAAVLTGVAGSGKTWLAAAYVRRFRSQYDLIAWIPGENGAVMRTELGQLAKPLGLPDSLPRDTRHHEVVAELRRSGIRYLLIYDNVTPDHHRTGREQLPLPRKPALLSDMVPWDGYGHVLLTSKVSEWDTPQPIPVPMFTVEEGADFLRRHVDNIAEDLAQEFSDAVDGSPVLLNALAHRGSRGLDAVDTELLQRVRSSPFLLLEKELTLSYKRAASIIGDSVRPLIDEPAGSDAWAAGQLLRLLTCFAPDTPIPLALLTSQLPGAERRAGTRLPGQLADALANEHRRRNVLELATRDSVAQICADPITEHGRALKIHSVPWHGIRDFLPGALADTNRHIAHQVLCDADPQRTDLPTLWGRYLWLWQQVAHTEILACSRVADLDDPCAQLPELIRHVVEALRVQGELTAAAGLGRRAAVEWTDLLGGDDIRVVRIWIVTGNALWQLGDWEQARDAAAAALSGVEHCRDRYPEEYVWAGDLIAACLRLAGDWVGAVGYNEQSHAWAQECLGDNHIETVRAAHNLAVSYRVMGRFAEALHLDAGNYERFQNDPMLSDNPILRLHCVNNVARDQRELGSYRASAALQERVLNDFVDLLGNPLQQHILRARKNLAVSYRKAGRYEEALATQQSALADHVKVYGSGHPESVAARTNVANDYRLTGATKLAVEHAAEAHRLCAATYPHHPYTAACAVNYAAALRTDGRYQEALALDRAAEKIFTDLLTADHPYTLAAQTNIASDLAGLGTVAEAAELGAEVLERSRRVRGDDHPYTLQCAVNLGLDLRALGRDEEAEALERDTLERYTATLGDDHPDYRSAADRLRGTCDIEPPPV</sequence>
<dbReference type="InterPro" id="IPR027417">
    <property type="entry name" value="P-loop_NTPase"/>
</dbReference>
<dbReference type="Proteomes" id="UP000188836">
    <property type="component" value="Unassembled WGS sequence"/>
</dbReference>
<evidence type="ECO:0008006" key="3">
    <source>
        <dbReference type="Google" id="ProtNLM"/>
    </source>
</evidence>
<dbReference type="Pfam" id="PF13424">
    <property type="entry name" value="TPR_12"/>
    <property type="match status" value="3"/>
</dbReference>
<organism evidence="1 2">
    <name type="scientific">Nocardia donostiensis</name>
    <dbReference type="NCBI Taxonomy" id="1538463"/>
    <lineage>
        <taxon>Bacteria</taxon>
        <taxon>Bacillati</taxon>
        <taxon>Actinomycetota</taxon>
        <taxon>Actinomycetes</taxon>
        <taxon>Mycobacteriales</taxon>
        <taxon>Nocardiaceae</taxon>
        <taxon>Nocardia</taxon>
    </lineage>
</organism>
<proteinExistence type="predicted"/>
<keyword evidence="2" id="KW-1185">Reference proteome</keyword>
<dbReference type="AlphaFoldDB" id="A0A1V2TH80"/>
<dbReference type="Gene3D" id="3.40.50.300">
    <property type="entry name" value="P-loop containing nucleotide triphosphate hydrolases"/>
    <property type="match status" value="1"/>
</dbReference>
<dbReference type="PANTHER" id="PTHR46082:SF6">
    <property type="entry name" value="AAA+ ATPASE DOMAIN-CONTAINING PROTEIN-RELATED"/>
    <property type="match status" value="1"/>
</dbReference>
<dbReference type="EMBL" id="MUMY01000007">
    <property type="protein sequence ID" value="ONM48852.1"/>
    <property type="molecule type" value="Genomic_DNA"/>
</dbReference>
<dbReference type="NCBIfam" id="NF040586">
    <property type="entry name" value="FxSxx_TPR"/>
    <property type="match status" value="1"/>
</dbReference>
<accession>A0A1V2TH80</accession>
<dbReference type="Pfam" id="PF13374">
    <property type="entry name" value="TPR_10"/>
    <property type="match status" value="1"/>
</dbReference>
<comment type="caution">
    <text evidence="1">The sequence shown here is derived from an EMBL/GenBank/DDBJ whole genome shotgun (WGS) entry which is preliminary data.</text>
</comment>
<gene>
    <name evidence="1" type="ORF">B0T46_10260</name>
</gene>
<name>A0A1V2TH80_9NOCA</name>
<reference evidence="1 2" key="1">
    <citation type="journal article" date="2016" name="Antonie Van Leeuwenhoek">
        <title>Nocardia donostiensis sp. nov., isolated from human respiratory specimens.</title>
        <authorList>
            <person name="Ercibengoa M."/>
            <person name="Bell M."/>
            <person name="Marimon J.M."/>
            <person name="Humrighouse B."/>
            <person name="Klenk H.P."/>
            <person name="Potter G."/>
            <person name="Perez-Trallero E."/>
        </authorList>
    </citation>
    <scope>NUCLEOTIDE SEQUENCE [LARGE SCALE GENOMIC DNA]</scope>
    <source>
        <strain evidence="1 2">X1655</strain>
    </source>
</reference>
<evidence type="ECO:0000313" key="2">
    <source>
        <dbReference type="Proteomes" id="UP000188836"/>
    </source>
</evidence>
<dbReference type="InterPro" id="IPR011990">
    <property type="entry name" value="TPR-like_helical_dom_sf"/>
</dbReference>
<dbReference type="Gene3D" id="1.25.40.10">
    <property type="entry name" value="Tetratricopeptide repeat domain"/>
    <property type="match status" value="3"/>
</dbReference>
<dbReference type="OrthoDB" id="3884841at2"/>
<dbReference type="SUPFAM" id="SSF48452">
    <property type="entry name" value="TPR-like"/>
    <property type="match status" value="3"/>
</dbReference>
<evidence type="ECO:0000313" key="1">
    <source>
        <dbReference type="EMBL" id="ONM48852.1"/>
    </source>
</evidence>
<dbReference type="STRING" id="1538463.B0T36_09780"/>
<dbReference type="RefSeq" id="WP_077116332.1">
    <property type="nucleotide sequence ID" value="NZ_MUKP01000004.1"/>
</dbReference>
<dbReference type="PANTHER" id="PTHR46082">
    <property type="entry name" value="ATP/GTP-BINDING PROTEIN-RELATED"/>
    <property type="match status" value="1"/>
</dbReference>
<dbReference type="SUPFAM" id="SSF52540">
    <property type="entry name" value="P-loop containing nucleoside triphosphate hydrolases"/>
    <property type="match status" value="1"/>
</dbReference>